<reference evidence="2 3" key="1">
    <citation type="journal article" date="2022" name="G3 (Bethesda)">
        <title>Enemy or ally: a genomic approach to elucidate the lifestyle of Phyllosticta citrichinaensis.</title>
        <authorList>
            <person name="Buijs V.A."/>
            <person name="Groenewald J.Z."/>
            <person name="Haridas S."/>
            <person name="LaButti K.M."/>
            <person name="Lipzen A."/>
            <person name="Martin F.M."/>
            <person name="Barry K."/>
            <person name="Grigoriev I.V."/>
            <person name="Crous P.W."/>
            <person name="Seidl M.F."/>
        </authorList>
    </citation>
    <scope>NUCLEOTIDE SEQUENCE [LARGE SCALE GENOMIC DNA]</scope>
    <source>
        <strain evidence="2 3">CBS 129764</strain>
    </source>
</reference>
<gene>
    <name evidence="2" type="ORF">IWX90DRAFT_264436</name>
</gene>
<protein>
    <submittedName>
        <fullName evidence="2">Uncharacterized protein</fullName>
    </submittedName>
</protein>
<dbReference type="Proteomes" id="UP001456524">
    <property type="component" value="Unassembled WGS sequence"/>
</dbReference>
<feature type="compositionally biased region" description="Polar residues" evidence="1">
    <location>
        <begin position="84"/>
        <end position="103"/>
    </location>
</feature>
<evidence type="ECO:0000256" key="1">
    <source>
        <dbReference type="SAM" id="MobiDB-lite"/>
    </source>
</evidence>
<evidence type="ECO:0000313" key="3">
    <source>
        <dbReference type="Proteomes" id="UP001456524"/>
    </source>
</evidence>
<evidence type="ECO:0000313" key="2">
    <source>
        <dbReference type="EMBL" id="KAK8164589.1"/>
    </source>
</evidence>
<sequence length="170" mass="18690">MVPVFSASWRLCRRSTLLIWTSPHSSRPDALQPGIRVPIHSLSLALALAAKSLLRRRSKSVVPCSVTAMITYRIIQAPSHADGSLTTPRHLQSEASKAQQSNRNGKHRPVDRLRLISFRPPGFCVLLSAPLTKMLTDLSLALHGVTSRQSLPNLDHLPSGDLLDRVVNDP</sequence>
<comment type="caution">
    <text evidence="2">The sequence shown here is derived from an EMBL/GenBank/DDBJ whole genome shotgun (WGS) entry which is preliminary data.</text>
</comment>
<organism evidence="2 3">
    <name type="scientific">Phyllosticta citrichinensis</name>
    <dbReference type="NCBI Taxonomy" id="1130410"/>
    <lineage>
        <taxon>Eukaryota</taxon>
        <taxon>Fungi</taxon>
        <taxon>Dikarya</taxon>
        <taxon>Ascomycota</taxon>
        <taxon>Pezizomycotina</taxon>
        <taxon>Dothideomycetes</taxon>
        <taxon>Dothideomycetes incertae sedis</taxon>
        <taxon>Botryosphaeriales</taxon>
        <taxon>Phyllostictaceae</taxon>
        <taxon>Phyllosticta</taxon>
    </lineage>
</organism>
<accession>A0ABR1XSF8</accession>
<name>A0ABR1XSF8_9PEZI</name>
<dbReference type="EMBL" id="JBBWUH010000006">
    <property type="protein sequence ID" value="KAK8164589.1"/>
    <property type="molecule type" value="Genomic_DNA"/>
</dbReference>
<proteinExistence type="predicted"/>
<feature type="region of interest" description="Disordered" evidence="1">
    <location>
        <begin position="81"/>
        <end position="109"/>
    </location>
</feature>
<keyword evidence="3" id="KW-1185">Reference proteome</keyword>